<gene>
    <name evidence="2" type="ORF">GCM10023208_14400</name>
</gene>
<accession>A0ABP9KCD8</accession>
<dbReference type="EMBL" id="BAABHV010000009">
    <property type="protein sequence ID" value="GAA5052965.1"/>
    <property type="molecule type" value="Genomic_DNA"/>
</dbReference>
<proteinExistence type="predicted"/>
<reference evidence="3" key="1">
    <citation type="journal article" date="2019" name="Int. J. Syst. Evol. Microbiol.">
        <title>The Global Catalogue of Microorganisms (GCM) 10K type strain sequencing project: providing services to taxonomists for standard genome sequencing and annotation.</title>
        <authorList>
            <consortium name="The Broad Institute Genomics Platform"/>
            <consortium name="The Broad Institute Genome Sequencing Center for Infectious Disease"/>
            <person name="Wu L."/>
            <person name="Ma J."/>
        </authorList>
    </citation>
    <scope>NUCLEOTIDE SEQUENCE [LARGE SCALE GENOMIC DNA]</scope>
    <source>
        <strain evidence="3">JCM 18014</strain>
    </source>
</reference>
<evidence type="ECO:0000256" key="1">
    <source>
        <dbReference type="SAM" id="SignalP"/>
    </source>
</evidence>
<dbReference type="RefSeq" id="WP_346032425.1">
    <property type="nucleotide sequence ID" value="NZ_BAABHV010000009.1"/>
</dbReference>
<comment type="caution">
    <text evidence="2">The sequence shown here is derived from an EMBL/GenBank/DDBJ whole genome shotgun (WGS) entry which is preliminary data.</text>
</comment>
<organism evidence="2 3">
    <name type="scientific">Erythrobacter westpacificensis</name>
    <dbReference type="NCBI Taxonomy" id="1055231"/>
    <lineage>
        <taxon>Bacteria</taxon>
        <taxon>Pseudomonadati</taxon>
        <taxon>Pseudomonadota</taxon>
        <taxon>Alphaproteobacteria</taxon>
        <taxon>Sphingomonadales</taxon>
        <taxon>Erythrobacteraceae</taxon>
        <taxon>Erythrobacter/Porphyrobacter group</taxon>
        <taxon>Erythrobacter</taxon>
    </lineage>
</organism>
<dbReference type="PROSITE" id="PS51257">
    <property type="entry name" value="PROKAR_LIPOPROTEIN"/>
    <property type="match status" value="1"/>
</dbReference>
<feature type="signal peptide" evidence="1">
    <location>
        <begin position="1"/>
        <end position="16"/>
    </location>
</feature>
<protein>
    <recommendedName>
        <fullName evidence="4">DUF3617 domain-containing protein</fullName>
    </recommendedName>
</protein>
<dbReference type="Proteomes" id="UP001500518">
    <property type="component" value="Unassembled WGS sequence"/>
</dbReference>
<dbReference type="InterPro" id="IPR022061">
    <property type="entry name" value="DUF3617"/>
</dbReference>
<sequence>MRLIHTLPLIAGLALAACGDSGTVEDPANNPEGVANAMANLPKPEAGEYQTTGELVEFEVPGMAEDEIEMARTFMAAMFTEPQSQCITAEQAEEGYEGMIGDMGQDNEACEMTAFNATSDGFNATMNCDDGQGNVGSMTYEGEVTSTSMDATMTVDGNDPNMGSMRMVVRMQTERVGECAA</sequence>
<name>A0ABP9KCD8_9SPHN</name>
<evidence type="ECO:0000313" key="3">
    <source>
        <dbReference type="Proteomes" id="UP001500518"/>
    </source>
</evidence>
<feature type="chain" id="PRO_5046139940" description="DUF3617 domain-containing protein" evidence="1">
    <location>
        <begin position="17"/>
        <end position="181"/>
    </location>
</feature>
<evidence type="ECO:0008006" key="4">
    <source>
        <dbReference type="Google" id="ProtNLM"/>
    </source>
</evidence>
<keyword evidence="1" id="KW-0732">Signal</keyword>
<evidence type="ECO:0000313" key="2">
    <source>
        <dbReference type="EMBL" id="GAA5052965.1"/>
    </source>
</evidence>
<dbReference type="Pfam" id="PF12276">
    <property type="entry name" value="DUF3617"/>
    <property type="match status" value="1"/>
</dbReference>
<keyword evidence="3" id="KW-1185">Reference proteome</keyword>